<evidence type="ECO:0000256" key="6">
    <source>
        <dbReference type="ARBA" id="ARBA00023136"/>
    </source>
</evidence>
<evidence type="ECO:0000256" key="3">
    <source>
        <dbReference type="ARBA" id="ARBA00022475"/>
    </source>
</evidence>
<keyword evidence="5 10" id="KW-1133">Transmembrane helix</keyword>
<proteinExistence type="inferred from homology"/>
<evidence type="ECO:0000256" key="1">
    <source>
        <dbReference type="ARBA" id="ARBA00004651"/>
    </source>
</evidence>
<keyword evidence="12" id="KW-1185">Reference proteome</keyword>
<evidence type="ECO:0000256" key="10">
    <source>
        <dbReference type="SAM" id="Phobius"/>
    </source>
</evidence>
<gene>
    <name evidence="11" type="ORF">DJ568_07815</name>
</gene>
<feature type="transmembrane region" description="Helical" evidence="10">
    <location>
        <begin position="29"/>
        <end position="47"/>
    </location>
</feature>
<evidence type="ECO:0000313" key="11">
    <source>
        <dbReference type="EMBL" id="RCH55089.1"/>
    </source>
</evidence>
<keyword evidence="4 9" id="KW-0812">Transmembrane</keyword>
<dbReference type="InterPro" id="IPR037185">
    <property type="entry name" value="EmrE-like"/>
</dbReference>
<dbReference type="GO" id="GO:1990961">
    <property type="term" value="P:xenobiotic detoxification by transmembrane export across the plasma membrane"/>
    <property type="evidence" value="ECO:0007669"/>
    <property type="project" value="UniProtKB-ARBA"/>
</dbReference>
<dbReference type="InterPro" id="IPR000390">
    <property type="entry name" value="Small_drug/metabolite_transptr"/>
</dbReference>
<evidence type="ECO:0000256" key="4">
    <source>
        <dbReference type="ARBA" id="ARBA00022692"/>
    </source>
</evidence>
<dbReference type="InterPro" id="IPR045324">
    <property type="entry name" value="Small_multidrug_res"/>
</dbReference>
<evidence type="ECO:0000256" key="8">
    <source>
        <dbReference type="ARBA" id="ARBA00039168"/>
    </source>
</evidence>
<dbReference type="GO" id="GO:0022857">
    <property type="term" value="F:transmembrane transporter activity"/>
    <property type="evidence" value="ECO:0007669"/>
    <property type="project" value="InterPro"/>
</dbReference>
<evidence type="ECO:0000313" key="12">
    <source>
        <dbReference type="Proteomes" id="UP000253209"/>
    </source>
</evidence>
<reference evidence="11 12" key="1">
    <citation type="submission" date="2018-05" db="EMBL/GenBank/DDBJ databases">
        <title>Mucilaginibacter hurinus sp. nov., isolated from briquette warehouse soil.</title>
        <authorList>
            <person name="Choi L."/>
        </authorList>
    </citation>
    <scope>NUCLEOTIDE SEQUENCE [LARGE SCALE GENOMIC DNA]</scope>
    <source>
        <strain evidence="11 12">ZR32</strain>
    </source>
</reference>
<dbReference type="PANTHER" id="PTHR30561:SF0">
    <property type="entry name" value="GUANIDINIUM EXPORTER"/>
    <property type="match status" value="1"/>
</dbReference>
<dbReference type="GO" id="GO:0005886">
    <property type="term" value="C:plasma membrane"/>
    <property type="evidence" value="ECO:0007669"/>
    <property type="project" value="UniProtKB-SubCell"/>
</dbReference>
<organism evidence="11 12">
    <name type="scientific">Mucilaginibacter hurinus</name>
    <dbReference type="NCBI Taxonomy" id="2201324"/>
    <lineage>
        <taxon>Bacteria</taxon>
        <taxon>Pseudomonadati</taxon>
        <taxon>Bacteroidota</taxon>
        <taxon>Sphingobacteriia</taxon>
        <taxon>Sphingobacteriales</taxon>
        <taxon>Sphingobacteriaceae</taxon>
        <taxon>Mucilaginibacter</taxon>
    </lineage>
</organism>
<dbReference type="EMBL" id="QGDC01000004">
    <property type="protein sequence ID" value="RCH55089.1"/>
    <property type="molecule type" value="Genomic_DNA"/>
</dbReference>
<dbReference type="FunFam" id="1.10.3730.20:FF:000001">
    <property type="entry name" value="Quaternary ammonium compound resistance transporter SugE"/>
    <property type="match status" value="1"/>
</dbReference>
<dbReference type="RefSeq" id="WP_114004712.1">
    <property type="nucleotide sequence ID" value="NZ_QGDC01000004.1"/>
</dbReference>
<feature type="transmembrane region" description="Helical" evidence="10">
    <location>
        <begin position="84"/>
        <end position="103"/>
    </location>
</feature>
<evidence type="ECO:0000256" key="9">
    <source>
        <dbReference type="RuleBase" id="RU003942"/>
    </source>
</evidence>
<dbReference type="Pfam" id="PF00893">
    <property type="entry name" value="Multi_Drug_Res"/>
    <property type="match status" value="1"/>
</dbReference>
<comment type="similarity">
    <text evidence="7">Belongs to the drug/metabolite transporter (DMT) superfamily. Small multidrug resistance (SMR) (TC 2.A.7.1) family. Gdx/SugE subfamily.</text>
</comment>
<name>A0A367GNP7_9SPHI</name>
<evidence type="ECO:0000256" key="7">
    <source>
        <dbReference type="ARBA" id="ARBA00038151"/>
    </source>
</evidence>
<dbReference type="SUPFAM" id="SSF103481">
    <property type="entry name" value="Multidrug resistance efflux transporter EmrE"/>
    <property type="match status" value="1"/>
</dbReference>
<protein>
    <recommendedName>
        <fullName evidence="8">Guanidinium exporter</fullName>
    </recommendedName>
</protein>
<dbReference type="Gene3D" id="1.10.3730.20">
    <property type="match status" value="1"/>
</dbReference>
<dbReference type="AlphaFoldDB" id="A0A367GNP7"/>
<dbReference type="PANTHER" id="PTHR30561">
    <property type="entry name" value="SMR FAMILY PROTON-DEPENDENT DRUG EFFLUX TRANSPORTER SUGE"/>
    <property type="match status" value="1"/>
</dbReference>
<feature type="transmembrane region" description="Helical" evidence="10">
    <location>
        <begin position="59"/>
        <end position="78"/>
    </location>
</feature>
<evidence type="ECO:0000256" key="2">
    <source>
        <dbReference type="ARBA" id="ARBA00022448"/>
    </source>
</evidence>
<comment type="subcellular location">
    <subcellularLocation>
        <location evidence="1 9">Cell membrane</location>
        <topology evidence="1 9">Multi-pass membrane protein</topology>
    </subcellularLocation>
</comment>
<accession>A0A367GNP7</accession>
<keyword evidence="6 10" id="KW-0472">Membrane</keyword>
<evidence type="ECO:0000256" key="5">
    <source>
        <dbReference type="ARBA" id="ARBA00022989"/>
    </source>
</evidence>
<comment type="caution">
    <text evidence="11">The sequence shown here is derived from an EMBL/GenBank/DDBJ whole genome shotgun (WGS) entry which is preliminary data.</text>
</comment>
<dbReference type="Proteomes" id="UP000253209">
    <property type="component" value="Unassembled WGS sequence"/>
</dbReference>
<dbReference type="OrthoDB" id="21828at2"/>
<keyword evidence="2" id="KW-0813">Transport</keyword>
<keyword evidence="3" id="KW-1003">Cell membrane</keyword>
<sequence>MHWILLIIAGIFEVGFTTSLKLSEGFSNWKWAASFVACVIISFILLTKATAKIPLGTAYAIWSGIGAVGTVLVGIYYFEEDANFWRLFFIGTLILSIVGLKLVTTDAKDDPGKPETTTVIN</sequence>